<keyword evidence="3 6" id="KW-0812">Transmembrane</keyword>
<dbReference type="InterPro" id="IPR037185">
    <property type="entry name" value="EmrE-like"/>
</dbReference>
<evidence type="ECO:0000256" key="2">
    <source>
        <dbReference type="ARBA" id="ARBA00007362"/>
    </source>
</evidence>
<comment type="caution">
    <text evidence="8">The sequence shown here is derived from an EMBL/GenBank/DDBJ whole genome shotgun (WGS) entry which is preliminary data.</text>
</comment>
<dbReference type="Proteomes" id="UP000430120">
    <property type="component" value="Unassembled WGS sequence"/>
</dbReference>
<feature type="transmembrane region" description="Helical" evidence="6">
    <location>
        <begin position="259"/>
        <end position="280"/>
    </location>
</feature>
<evidence type="ECO:0000256" key="4">
    <source>
        <dbReference type="ARBA" id="ARBA00022989"/>
    </source>
</evidence>
<dbReference type="RefSeq" id="WP_151125086.1">
    <property type="nucleotide sequence ID" value="NZ_CP088081.1"/>
</dbReference>
<comment type="similarity">
    <text evidence="2">Belongs to the EamA transporter family.</text>
</comment>
<keyword evidence="5 6" id="KW-0472">Membrane</keyword>
<evidence type="ECO:0000313" key="9">
    <source>
        <dbReference type="Proteomes" id="UP000430120"/>
    </source>
</evidence>
<evidence type="ECO:0000256" key="3">
    <source>
        <dbReference type="ARBA" id="ARBA00022692"/>
    </source>
</evidence>
<feature type="transmembrane region" description="Helical" evidence="6">
    <location>
        <begin position="73"/>
        <end position="93"/>
    </location>
</feature>
<feature type="transmembrane region" description="Helical" evidence="6">
    <location>
        <begin position="129"/>
        <end position="146"/>
    </location>
</feature>
<gene>
    <name evidence="8" type="ORF">F7Q92_15910</name>
</gene>
<protein>
    <submittedName>
        <fullName evidence="8">DMT family transporter</fullName>
    </submittedName>
</protein>
<dbReference type="PANTHER" id="PTHR32322">
    <property type="entry name" value="INNER MEMBRANE TRANSPORTER"/>
    <property type="match status" value="1"/>
</dbReference>
<feature type="transmembrane region" description="Helical" evidence="6">
    <location>
        <begin position="286"/>
        <end position="303"/>
    </location>
</feature>
<keyword evidence="4 6" id="KW-1133">Transmembrane helix</keyword>
<sequence>MSTHQPLSLRTALLLTLPPLLWAGNAVVGRLAVGAVPPVALNFARWLLAFALLWPLGRAAWRDRAALRARWPYLSGLGLLGMGSYNALQYLALHTSTPLNVTLIAASSPVWMLGIGAVLYGVHPRRQDLLGAALSLLGVALVIAHGEPERLLALRFSPGDLLMLLAMFSWCLYSWMLARPPASMRAPERPAWGWAEFLSLQMGFGLVWCAAATGVEALVSDAQWHWSPAVFAILAYVAVGPSLIAYYCWGQGVATVGPAIAAFFVNLTPLFAALMSTALLGEAPHWYHAAAFGLIVGGIVISSRKR</sequence>
<feature type="transmembrane region" description="Helical" evidence="6">
    <location>
        <begin position="99"/>
        <end position="122"/>
    </location>
</feature>
<evidence type="ECO:0000313" key="8">
    <source>
        <dbReference type="EMBL" id="KAB0578101.1"/>
    </source>
</evidence>
<feature type="domain" description="EamA" evidence="7">
    <location>
        <begin position="158"/>
        <end position="303"/>
    </location>
</feature>
<evidence type="ECO:0000256" key="1">
    <source>
        <dbReference type="ARBA" id="ARBA00004141"/>
    </source>
</evidence>
<feature type="transmembrane region" description="Helical" evidence="6">
    <location>
        <begin position="225"/>
        <end position="247"/>
    </location>
</feature>
<evidence type="ECO:0000256" key="5">
    <source>
        <dbReference type="ARBA" id="ARBA00023136"/>
    </source>
</evidence>
<organism evidence="8 9">
    <name type="scientific">Ideonella dechloratans</name>
    <dbReference type="NCBI Taxonomy" id="36863"/>
    <lineage>
        <taxon>Bacteria</taxon>
        <taxon>Pseudomonadati</taxon>
        <taxon>Pseudomonadota</taxon>
        <taxon>Betaproteobacteria</taxon>
        <taxon>Burkholderiales</taxon>
        <taxon>Sphaerotilaceae</taxon>
        <taxon>Ideonella</taxon>
    </lineage>
</organism>
<dbReference type="InterPro" id="IPR050638">
    <property type="entry name" value="AA-Vitamin_Transporters"/>
</dbReference>
<feature type="domain" description="EamA" evidence="7">
    <location>
        <begin position="12"/>
        <end position="143"/>
    </location>
</feature>
<feature type="transmembrane region" description="Helical" evidence="6">
    <location>
        <begin position="44"/>
        <end position="61"/>
    </location>
</feature>
<dbReference type="AlphaFoldDB" id="A0A643F8N5"/>
<dbReference type="Pfam" id="PF00892">
    <property type="entry name" value="EamA"/>
    <property type="match status" value="2"/>
</dbReference>
<dbReference type="EMBL" id="VZPB01000043">
    <property type="protein sequence ID" value="KAB0578101.1"/>
    <property type="molecule type" value="Genomic_DNA"/>
</dbReference>
<dbReference type="InterPro" id="IPR000620">
    <property type="entry name" value="EamA_dom"/>
</dbReference>
<accession>A0A643F8N5</accession>
<name>A0A643F8N5_IDEDE</name>
<keyword evidence="9" id="KW-1185">Reference proteome</keyword>
<dbReference type="GO" id="GO:0016020">
    <property type="term" value="C:membrane"/>
    <property type="evidence" value="ECO:0007669"/>
    <property type="project" value="UniProtKB-SubCell"/>
</dbReference>
<feature type="transmembrane region" description="Helical" evidence="6">
    <location>
        <begin position="198"/>
        <end position="219"/>
    </location>
</feature>
<reference evidence="8 9" key="1">
    <citation type="submission" date="2019-09" db="EMBL/GenBank/DDBJ databases">
        <title>Draft genome sequences of 48 bacterial type strains from the CCUG.</title>
        <authorList>
            <person name="Tunovic T."/>
            <person name="Pineiro-Iglesias B."/>
            <person name="Unosson C."/>
            <person name="Inganas E."/>
            <person name="Ohlen M."/>
            <person name="Cardew S."/>
            <person name="Jensie-Markopoulos S."/>
            <person name="Salva-Serra F."/>
            <person name="Jaen-Luchoro D."/>
            <person name="Karlsson R."/>
            <person name="Svensson-Stadler L."/>
            <person name="Chun J."/>
            <person name="Moore E."/>
        </authorList>
    </citation>
    <scope>NUCLEOTIDE SEQUENCE [LARGE SCALE GENOMIC DNA]</scope>
    <source>
        <strain evidence="8 9">CCUG 30977</strain>
    </source>
</reference>
<dbReference type="PANTHER" id="PTHR32322:SF2">
    <property type="entry name" value="EAMA DOMAIN-CONTAINING PROTEIN"/>
    <property type="match status" value="1"/>
</dbReference>
<feature type="transmembrane region" description="Helical" evidence="6">
    <location>
        <begin position="161"/>
        <end position="178"/>
    </location>
</feature>
<dbReference type="SUPFAM" id="SSF103481">
    <property type="entry name" value="Multidrug resistance efflux transporter EmrE"/>
    <property type="match status" value="2"/>
</dbReference>
<evidence type="ECO:0000259" key="7">
    <source>
        <dbReference type="Pfam" id="PF00892"/>
    </source>
</evidence>
<comment type="subcellular location">
    <subcellularLocation>
        <location evidence="1">Membrane</location>
        <topology evidence="1">Multi-pass membrane protein</topology>
    </subcellularLocation>
</comment>
<evidence type="ECO:0000256" key="6">
    <source>
        <dbReference type="SAM" id="Phobius"/>
    </source>
</evidence>
<proteinExistence type="inferred from homology"/>
<dbReference type="OrthoDB" id="4167046at2"/>